<dbReference type="GO" id="GO:0016705">
    <property type="term" value="F:oxidoreductase activity, acting on paired donors, with incorporation or reduction of molecular oxygen"/>
    <property type="evidence" value="ECO:0007669"/>
    <property type="project" value="InterPro"/>
</dbReference>
<dbReference type="InterPro" id="IPR002403">
    <property type="entry name" value="Cyt_P450_E_grp-IV"/>
</dbReference>
<keyword evidence="3 11" id="KW-0349">Heme</keyword>
<dbReference type="SUPFAM" id="SSF48264">
    <property type="entry name" value="Cytochrome P450"/>
    <property type="match status" value="1"/>
</dbReference>
<keyword evidence="8 11" id="KW-0408">Iron</keyword>
<evidence type="ECO:0000256" key="9">
    <source>
        <dbReference type="ARBA" id="ARBA00023033"/>
    </source>
</evidence>
<dbReference type="EMBL" id="OX465078">
    <property type="protein sequence ID" value="CAI9272124.1"/>
    <property type="molecule type" value="Genomic_DNA"/>
</dbReference>
<evidence type="ECO:0000256" key="6">
    <source>
        <dbReference type="ARBA" id="ARBA00022989"/>
    </source>
</evidence>
<organism evidence="14 15">
    <name type="scientific">Lactuca saligna</name>
    <name type="common">Willowleaf lettuce</name>
    <dbReference type="NCBI Taxonomy" id="75948"/>
    <lineage>
        <taxon>Eukaryota</taxon>
        <taxon>Viridiplantae</taxon>
        <taxon>Streptophyta</taxon>
        <taxon>Embryophyta</taxon>
        <taxon>Tracheophyta</taxon>
        <taxon>Spermatophyta</taxon>
        <taxon>Magnoliopsida</taxon>
        <taxon>eudicotyledons</taxon>
        <taxon>Gunneridae</taxon>
        <taxon>Pentapetalae</taxon>
        <taxon>asterids</taxon>
        <taxon>campanulids</taxon>
        <taxon>Asterales</taxon>
        <taxon>Asteraceae</taxon>
        <taxon>Cichorioideae</taxon>
        <taxon>Cichorieae</taxon>
        <taxon>Lactucinae</taxon>
        <taxon>Lactuca</taxon>
    </lineage>
</organism>
<gene>
    <name evidence="14" type="ORF">LSALG_LOCUS12367</name>
</gene>
<evidence type="ECO:0000256" key="3">
    <source>
        <dbReference type="ARBA" id="ARBA00022617"/>
    </source>
</evidence>
<dbReference type="GO" id="GO:0016020">
    <property type="term" value="C:membrane"/>
    <property type="evidence" value="ECO:0007669"/>
    <property type="project" value="UniProtKB-SubCell"/>
</dbReference>
<protein>
    <recommendedName>
        <fullName evidence="16">Cytochrome P450</fullName>
    </recommendedName>
</protein>
<dbReference type="Pfam" id="PF00067">
    <property type="entry name" value="p450"/>
    <property type="match status" value="1"/>
</dbReference>
<dbReference type="AlphaFoldDB" id="A0AA35VNL0"/>
<evidence type="ECO:0000256" key="11">
    <source>
        <dbReference type="PIRSR" id="PIRSR602403-1"/>
    </source>
</evidence>
<evidence type="ECO:0000256" key="7">
    <source>
        <dbReference type="ARBA" id="ARBA00023002"/>
    </source>
</evidence>
<comment type="similarity">
    <text evidence="2 12">Belongs to the cytochrome P450 family.</text>
</comment>
<evidence type="ECO:0000256" key="10">
    <source>
        <dbReference type="ARBA" id="ARBA00023136"/>
    </source>
</evidence>
<dbReference type="InterPro" id="IPR036396">
    <property type="entry name" value="Cyt_P450_sf"/>
</dbReference>
<evidence type="ECO:0000256" key="4">
    <source>
        <dbReference type="ARBA" id="ARBA00022692"/>
    </source>
</evidence>
<feature type="binding site" description="axial binding residue" evidence="11">
    <location>
        <position position="420"/>
    </location>
    <ligand>
        <name>heme</name>
        <dbReference type="ChEBI" id="CHEBI:30413"/>
    </ligand>
    <ligandPart>
        <name>Fe</name>
        <dbReference type="ChEBI" id="CHEBI:18248"/>
    </ligandPart>
</feature>
<dbReference type="Proteomes" id="UP001177003">
    <property type="component" value="Chromosome 2"/>
</dbReference>
<keyword evidence="5 11" id="KW-0479">Metal-binding</keyword>
<keyword evidence="9 12" id="KW-0503">Monooxygenase</keyword>
<comment type="subcellular location">
    <subcellularLocation>
        <location evidence="1">Membrane</location>
    </subcellularLocation>
</comment>
<dbReference type="PROSITE" id="PS00086">
    <property type="entry name" value="CYTOCHROME_P450"/>
    <property type="match status" value="1"/>
</dbReference>
<evidence type="ECO:0000256" key="12">
    <source>
        <dbReference type="RuleBase" id="RU000461"/>
    </source>
</evidence>
<dbReference type="PANTHER" id="PTHR24282:SF209">
    <property type="entry name" value="11-OXO-BETA-AMYRIN 30-OXIDASE"/>
    <property type="match status" value="1"/>
</dbReference>
<keyword evidence="15" id="KW-1185">Reference proteome</keyword>
<comment type="cofactor">
    <cofactor evidence="11">
        <name>heme</name>
        <dbReference type="ChEBI" id="CHEBI:30413"/>
    </cofactor>
</comment>
<evidence type="ECO:0000256" key="13">
    <source>
        <dbReference type="SAM" id="Phobius"/>
    </source>
</evidence>
<keyword evidence="4 13" id="KW-0812">Transmembrane</keyword>
<reference evidence="14" key="1">
    <citation type="submission" date="2023-04" db="EMBL/GenBank/DDBJ databases">
        <authorList>
            <person name="Vijverberg K."/>
            <person name="Xiong W."/>
            <person name="Schranz E."/>
        </authorList>
    </citation>
    <scope>NUCLEOTIDE SEQUENCE</scope>
</reference>
<keyword evidence="7 12" id="KW-0560">Oxidoreductase</keyword>
<name>A0AA35VNL0_LACSI</name>
<dbReference type="GO" id="GO:0020037">
    <property type="term" value="F:heme binding"/>
    <property type="evidence" value="ECO:0007669"/>
    <property type="project" value="InterPro"/>
</dbReference>
<proteinExistence type="inferred from homology"/>
<dbReference type="PRINTS" id="PR00385">
    <property type="entry name" value="P450"/>
</dbReference>
<evidence type="ECO:0000313" key="15">
    <source>
        <dbReference type="Proteomes" id="UP001177003"/>
    </source>
</evidence>
<evidence type="ECO:0008006" key="16">
    <source>
        <dbReference type="Google" id="ProtNLM"/>
    </source>
</evidence>
<dbReference type="InterPro" id="IPR001128">
    <property type="entry name" value="Cyt_P450"/>
</dbReference>
<accession>A0AA35VNL0</accession>
<sequence length="472" mass="54167">MDAVTNTVAISCAIAVVLCAWQLVNILWVRPKKLEKHLRNQGFNGNKYRFLYGDMKEFSLMVQESKSKPLSLDDDDGVLKRVVAFTHHSLQKHGKNLITWMGWKPRVTIMDPDLIKDVFVKLNDFHKLEPSPMTKFIATGLVTYEGDQWTKHRKLINPAFHMEKLKNMVPAFQLSSSEMLGKWEKLVSSKGSCELDIWPDLQALTSDVISRTAFGSNYEEGLQIFELIREQSVLVQEAVMSVYIPGSRFFPTKRNRRMNSIDRKVNHSIRGIINNKLKAMEAGEETTSGLLVWTMILLSKHQEWQSRAREEVLNVLGDKNVDLDRINHLKVINMIFYEVLRLYPPIVGLFRRVDKDITLGGFSLPSGTHIELPIMNIHYDEKMWGADAKKFNPDRFSEGISKATKNQVIYFPFGWGPRICIGQNFALIEAKIALAMILQKFSFELSPSYIHAPHKLLTLQPQYGAHLIMHKL</sequence>
<keyword evidence="10 13" id="KW-0472">Membrane</keyword>
<dbReference type="PANTHER" id="PTHR24282">
    <property type="entry name" value="CYTOCHROME P450 FAMILY MEMBER"/>
    <property type="match status" value="1"/>
</dbReference>
<dbReference type="GO" id="GO:0004497">
    <property type="term" value="F:monooxygenase activity"/>
    <property type="evidence" value="ECO:0007669"/>
    <property type="project" value="UniProtKB-KW"/>
</dbReference>
<dbReference type="InterPro" id="IPR050665">
    <property type="entry name" value="Cytochrome_P450_Monooxygen"/>
</dbReference>
<evidence type="ECO:0000256" key="1">
    <source>
        <dbReference type="ARBA" id="ARBA00004370"/>
    </source>
</evidence>
<dbReference type="GO" id="GO:0005506">
    <property type="term" value="F:iron ion binding"/>
    <property type="evidence" value="ECO:0007669"/>
    <property type="project" value="InterPro"/>
</dbReference>
<feature type="transmembrane region" description="Helical" evidence="13">
    <location>
        <begin position="6"/>
        <end position="29"/>
    </location>
</feature>
<keyword evidence="6 13" id="KW-1133">Transmembrane helix</keyword>
<evidence type="ECO:0000313" key="14">
    <source>
        <dbReference type="EMBL" id="CAI9272124.1"/>
    </source>
</evidence>
<dbReference type="PRINTS" id="PR00465">
    <property type="entry name" value="EP450IV"/>
</dbReference>
<evidence type="ECO:0000256" key="5">
    <source>
        <dbReference type="ARBA" id="ARBA00022723"/>
    </source>
</evidence>
<evidence type="ECO:0000256" key="2">
    <source>
        <dbReference type="ARBA" id="ARBA00010617"/>
    </source>
</evidence>
<evidence type="ECO:0000256" key="8">
    <source>
        <dbReference type="ARBA" id="ARBA00023004"/>
    </source>
</evidence>
<dbReference type="InterPro" id="IPR017972">
    <property type="entry name" value="Cyt_P450_CS"/>
</dbReference>
<dbReference type="Gene3D" id="1.10.630.10">
    <property type="entry name" value="Cytochrome P450"/>
    <property type="match status" value="2"/>
</dbReference>